<evidence type="ECO:0000313" key="2">
    <source>
        <dbReference type="Proteomes" id="UP001055811"/>
    </source>
</evidence>
<protein>
    <submittedName>
        <fullName evidence="1">Uncharacterized protein</fullName>
    </submittedName>
</protein>
<accession>A0ACB9G847</accession>
<organism evidence="1 2">
    <name type="scientific">Cichorium intybus</name>
    <name type="common">Chicory</name>
    <dbReference type="NCBI Taxonomy" id="13427"/>
    <lineage>
        <taxon>Eukaryota</taxon>
        <taxon>Viridiplantae</taxon>
        <taxon>Streptophyta</taxon>
        <taxon>Embryophyta</taxon>
        <taxon>Tracheophyta</taxon>
        <taxon>Spermatophyta</taxon>
        <taxon>Magnoliopsida</taxon>
        <taxon>eudicotyledons</taxon>
        <taxon>Gunneridae</taxon>
        <taxon>Pentapetalae</taxon>
        <taxon>asterids</taxon>
        <taxon>campanulids</taxon>
        <taxon>Asterales</taxon>
        <taxon>Asteraceae</taxon>
        <taxon>Cichorioideae</taxon>
        <taxon>Cichorieae</taxon>
        <taxon>Cichoriinae</taxon>
        <taxon>Cichorium</taxon>
    </lineage>
</organism>
<reference evidence="1 2" key="2">
    <citation type="journal article" date="2022" name="Mol. Ecol. Resour.">
        <title>The genomes of chicory, endive, great burdock and yacon provide insights into Asteraceae paleo-polyploidization history and plant inulin production.</title>
        <authorList>
            <person name="Fan W."/>
            <person name="Wang S."/>
            <person name="Wang H."/>
            <person name="Wang A."/>
            <person name="Jiang F."/>
            <person name="Liu H."/>
            <person name="Zhao H."/>
            <person name="Xu D."/>
            <person name="Zhang Y."/>
        </authorList>
    </citation>
    <scope>NUCLEOTIDE SEQUENCE [LARGE SCALE GENOMIC DNA]</scope>
    <source>
        <strain evidence="2">cv. Punajuju</strain>
        <tissue evidence="1">Leaves</tissue>
    </source>
</reference>
<dbReference type="EMBL" id="CM042010">
    <property type="protein sequence ID" value="KAI3779383.1"/>
    <property type="molecule type" value="Genomic_DNA"/>
</dbReference>
<proteinExistence type="predicted"/>
<dbReference type="Proteomes" id="UP001055811">
    <property type="component" value="Linkage Group LG02"/>
</dbReference>
<reference evidence="2" key="1">
    <citation type="journal article" date="2022" name="Mol. Ecol. Resour.">
        <title>The genomes of chicory, endive, great burdock and yacon provide insights into Asteraceae palaeo-polyploidization history and plant inulin production.</title>
        <authorList>
            <person name="Fan W."/>
            <person name="Wang S."/>
            <person name="Wang H."/>
            <person name="Wang A."/>
            <person name="Jiang F."/>
            <person name="Liu H."/>
            <person name="Zhao H."/>
            <person name="Xu D."/>
            <person name="Zhang Y."/>
        </authorList>
    </citation>
    <scope>NUCLEOTIDE SEQUENCE [LARGE SCALE GENOMIC DNA]</scope>
    <source>
        <strain evidence="2">cv. Punajuju</strain>
    </source>
</reference>
<keyword evidence="2" id="KW-1185">Reference proteome</keyword>
<gene>
    <name evidence="1" type="ORF">L2E82_09099</name>
</gene>
<comment type="caution">
    <text evidence="1">The sequence shown here is derived from an EMBL/GenBank/DDBJ whole genome shotgun (WGS) entry which is preliminary data.</text>
</comment>
<evidence type="ECO:0000313" key="1">
    <source>
        <dbReference type="EMBL" id="KAI3779383.1"/>
    </source>
</evidence>
<sequence>MTISIAQRLWTGDVQPSIKKSDSRLKGGDNNYVTTSSTLSKYKSRFSKQKIRRWKKRIPPTSPSATCFTYGKKVKLGVKKAANDILICRCDELGRRFRLSAVTPLLHLQGEGIGFWIQEIPIKVARALDKLWISWAKPVSGKDKPILHGSDEPTETRNYAEVQRFGAKAIGELLKKNSIFRTLELNNNLIDYSGTFLGMDALSTTFSKVW</sequence>
<name>A0ACB9G847_CICIN</name>